<dbReference type="Pfam" id="PF13715">
    <property type="entry name" value="CarbopepD_reg_2"/>
    <property type="match status" value="1"/>
</dbReference>
<dbReference type="Proteomes" id="UP000198345">
    <property type="component" value="Unassembled WGS sequence"/>
</dbReference>
<dbReference type="Gene3D" id="2.170.130.10">
    <property type="entry name" value="TonB-dependent receptor, plug domain"/>
    <property type="match status" value="1"/>
</dbReference>
<evidence type="ECO:0000256" key="5">
    <source>
        <dbReference type="SAM" id="Phobius"/>
    </source>
</evidence>
<name>A0A226H6X3_9FLAO</name>
<evidence type="ECO:0000259" key="7">
    <source>
        <dbReference type="Pfam" id="PF07715"/>
    </source>
</evidence>
<keyword evidence="8" id="KW-0675">Receptor</keyword>
<dbReference type="OrthoDB" id="9768470at2"/>
<dbReference type="GO" id="GO:0009279">
    <property type="term" value="C:cell outer membrane"/>
    <property type="evidence" value="ECO:0007669"/>
    <property type="project" value="UniProtKB-SubCell"/>
</dbReference>
<dbReference type="Pfam" id="PF07715">
    <property type="entry name" value="Plug"/>
    <property type="match status" value="1"/>
</dbReference>
<evidence type="ECO:0000256" key="1">
    <source>
        <dbReference type="ARBA" id="ARBA00004442"/>
    </source>
</evidence>
<comment type="subcellular location">
    <subcellularLocation>
        <location evidence="1 4">Cell outer membrane</location>
    </subcellularLocation>
</comment>
<keyword evidence="4" id="KW-0798">TonB box</keyword>
<feature type="transmembrane region" description="Helical" evidence="5">
    <location>
        <begin position="9"/>
        <end position="26"/>
    </location>
</feature>
<dbReference type="InterPro" id="IPR036942">
    <property type="entry name" value="Beta-barrel_TonB_sf"/>
</dbReference>
<dbReference type="Gene3D" id="2.60.40.1120">
    <property type="entry name" value="Carboxypeptidase-like, regulatory domain"/>
    <property type="match status" value="1"/>
</dbReference>
<evidence type="ECO:0000256" key="2">
    <source>
        <dbReference type="ARBA" id="ARBA00023136"/>
    </source>
</evidence>
<keyword evidence="5" id="KW-1133">Transmembrane helix</keyword>
<dbReference type="InterPro" id="IPR012910">
    <property type="entry name" value="Plug_dom"/>
</dbReference>
<keyword evidence="3" id="KW-0998">Cell outer membrane</keyword>
<evidence type="ECO:0000256" key="4">
    <source>
        <dbReference type="RuleBase" id="RU003357"/>
    </source>
</evidence>
<evidence type="ECO:0000313" key="9">
    <source>
        <dbReference type="Proteomes" id="UP000198345"/>
    </source>
</evidence>
<dbReference type="InterPro" id="IPR037066">
    <property type="entry name" value="Plug_dom_sf"/>
</dbReference>
<dbReference type="InterPro" id="IPR008969">
    <property type="entry name" value="CarboxyPept-like_regulatory"/>
</dbReference>
<dbReference type="AlphaFoldDB" id="A0A226H6X3"/>
<feature type="domain" description="TonB-dependent receptor plug" evidence="7">
    <location>
        <begin position="221"/>
        <end position="318"/>
    </location>
</feature>
<feature type="domain" description="TonB-dependent receptor-like beta-barrel" evidence="6">
    <location>
        <begin position="579"/>
        <end position="1014"/>
    </location>
</feature>
<dbReference type="InterPro" id="IPR000531">
    <property type="entry name" value="Beta-barrel_TonB"/>
</dbReference>
<dbReference type="SUPFAM" id="SSF49464">
    <property type="entry name" value="Carboxypeptidase regulatory domain-like"/>
    <property type="match status" value="1"/>
</dbReference>
<accession>A0A226H6X3</accession>
<comment type="similarity">
    <text evidence="4">Belongs to the TonB-dependent receptor family.</text>
</comment>
<keyword evidence="5" id="KW-0812">Transmembrane</keyword>
<dbReference type="PANTHER" id="PTHR40980">
    <property type="entry name" value="PLUG DOMAIN-CONTAINING PROTEIN"/>
    <property type="match status" value="1"/>
</dbReference>
<keyword evidence="2 4" id="KW-0472">Membrane</keyword>
<dbReference type="RefSeq" id="WP_089050381.1">
    <property type="nucleotide sequence ID" value="NZ_FXTV01000004.1"/>
</dbReference>
<organism evidence="8 9">
    <name type="scientific">Flavobacterium hercynium</name>
    <dbReference type="NCBI Taxonomy" id="387094"/>
    <lineage>
        <taxon>Bacteria</taxon>
        <taxon>Pseudomonadati</taxon>
        <taxon>Bacteroidota</taxon>
        <taxon>Flavobacteriia</taxon>
        <taxon>Flavobacteriales</taxon>
        <taxon>Flavobacteriaceae</taxon>
        <taxon>Flavobacterium</taxon>
    </lineage>
</organism>
<dbReference type="PANTHER" id="PTHR40980:SF4">
    <property type="entry name" value="TONB-DEPENDENT RECEPTOR-LIKE BETA-BARREL DOMAIN-CONTAINING PROTEIN"/>
    <property type="match status" value="1"/>
</dbReference>
<protein>
    <submittedName>
        <fullName evidence="8">TonB-dependent receptor</fullName>
    </submittedName>
</protein>
<gene>
    <name evidence="8" type="ORF">B0A66_13565</name>
</gene>
<evidence type="ECO:0000313" key="8">
    <source>
        <dbReference type="EMBL" id="OXA90027.1"/>
    </source>
</evidence>
<proteinExistence type="inferred from homology"/>
<reference evidence="8 9" key="1">
    <citation type="submission" date="2016-11" db="EMBL/GenBank/DDBJ databases">
        <title>Whole genomes of Flavobacteriaceae.</title>
        <authorList>
            <person name="Stine C."/>
            <person name="Li C."/>
            <person name="Tadesse D."/>
        </authorList>
    </citation>
    <scope>NUCLEOTIDE SEQUENCE [LARGE SCALE GENOMIC DNA]</scope>
    <source>
        <strain evidence="8 9">DSM 18292</strain>
    </source>
</reference>
<dbReference type="EMBL" id="MUGW01000026">
    <property type="protein sequence ID" value="OXA90027.1"/>
    <property type="molecule type" value="Genomic_DNA"/>
</dbReference>
<dbReference type="SUPFAM" id="SSF56935">
    <property type="entry name" value="Porins"/>
    <property type="match status" value="1"/>
</dbReference>
<evidence type="ECO:0000259" key="6">
    <source>
        <dbReference type="Pfam" id="PF00593"/>
    </source>
</evidence>
<sequence>MNNDFSRQFAFWILFFGFFCGINAMYSQTGTVSVDYKNASPQKIIDNLKSRTPYQFVYQKDLDLSVPLITLKKDNVSIDEILSDLENQSHLNFRRNENNIAVNSKDPGKKKKKGKITGKVVDINGLSLPGANVIIAEGGFGTQSDIDGNYVLELESGDYTVEISVISFQTQKITGVKVLEGAETPLVVSLKEDAQSLKEVVIVQNYKQATASVQGMLLQQKKAAQFSDGISAEQIARTPDRDVASSLKRITGVTTIDNKYVVVRSMGERWNQAVMDGITLPSTDAYQQNFSFDIIPTAMVESIVVSKTATPDMYANFAGGFVEIKTKDIPKEDFTSISVSSSYNSRSVFKERLTKQEGEYDYLGFDDGKRSYPSNLAPLDIPINEADSGPFIEQSKRFTQDNFSTYKTYAAPGTTLQFALGRSYKLKDNNKWGFVGSLIFKNTQEKLDIEHTERGNFMSNSQFVQEGEENREYSIFEKYGFKNSGASYTFNSTLGGMFNTAIQLGDHKITLRNTAMHTYNNQLTQITGWRDNVGNEEIINGTALPFTSETSYPVFQTFIQTKLEGNHQFNKLQVDWYAAYGSVNKDTKDATFIDLYRKKVGDDELEYHQVYNSTSKFPISRDNYKNDENDYNWAINLSHPFDFSDTFTNTIKAGYFGTYKKATNQQTSNALVVVGQGATVDRADIYGPLSELFDGSKYYYGGFGWRNYGRFGDKYEGDVKIHSPYLMLDNKFSNSFRFVWGLRAESYIYTQIASQAESASDFIIEQKDDKQWQFLPSASFVYSPTNKVNFRLGYNKSVLRPQFAERLSIPYFDPIRSAKIYNYSNGMVSSVANNYDFKAEWFPSGGEILSFGVYHKDIDNPIESVGNYTPSRIRNIYNLNSNNAKLWGVEMEFYKSLSFLGEGETLKKIFTYGNASFNDTKVTSYVNLDGSGGLYEANRPLYGQSPYTYNLGLDYVGERLGFSLRYNAIGDQYILVGYAYESEEIRMPYALTDAQVSYKFFKERNLELKFSVKNMFDAGIETYNNVNSYSHIEDVEYGSNPRDRYSLGANASKKYDENIDQVVFKAFTGRTLSFSLNYTF</sequence>
<comment type="caution">
    <text evidence="8">The sequence shown here is derived from an EMBL/GenBank/DDBJ whole genome shotgun (WGS) entry which is preliminary data.</text>
</comment>
<dbReference type="Gene3D" id="2.40.170.20">
    <property type="entry name" value="TonB-dependent receptor, beta-barrel domain"/>
    <property type="match status" value="1"/>
</dbReference>
<evidence type="ECO:0000256" key="3">
    <source>
        <dbReference type="ARBA" id="ARBA00023237"/>
    </source>
</evidence>
<dbReference type="Pfam" id="PF00593">
    <property type="entry name" value="TonB_dep_Rec_b-barrel"/>
    <property type="match status" value="1"/>
</dbReference>
<keyword evidence="9" id="KW-1185">Reference proteome</keyword>